<keyword evidence="1" id="KW-0812">Transmembrane</keyword>
<dbReference type="GeneID" id="51113019"/>
<evidence type="ECO:0000313" key="2">
    <source>
        <dbReference type="EMBL" id="TWG33626.1"/>
    </source>
</evidence>
<feature type="transmembrane region" description="Helical" evidence="1">
    <location>
        <begin position="64"/>
        <end position="82"/>
    </location>
</feature>
<sequence>MKSGHRVLQDVHDLAAVVEMEACLYLPARVQKQTVWTSVLTVLPLCLMGYIVLIFRWPLLATEWWVIVLCLFGAAAVLRWHVRRSTYSAYWILDIAKRRLESVEKDVAPIQLDASHSIGCHGGPLHHGVLTVEVELRHRTSGPVATLCSVDMPTSLKSNLATQLEILDKCVDRLVHRLEIRRSGARLVS</sequence>
<dbReference type="Proteomes" id="UP000321485">
    <property type="component" value="Unassembled WGS sequence"/>
</dbReference>
<keyword evidence="1" id="KW-0472">Membrane</keyword>
<comment type="caution">
    <text evidence="2">The sequence shown here is derived from an EMBL/GenBank/DDBJ whole genome shotgun (WGS) entry which is preliminary data.</text>
</comment>
<name>A0A561XC12_ACIDE</name>
<proteinExistence type="predicted"/>
<organism evidence="2 3">
    <name type="scientific">Acidovorax delafieldii</name>
    <name type="common">Pseudomonas delafieldii</name>
    <dbReference type="NCBI Taxonomy" id="47920"/>
    <lineage>
        <taxon>Bacteria</taxon>
        <taxon>Pseudomonadati</taxon>
        <taxon>Pseudomonadota</taxon>
        <taxon>Betaproteobacteria</taxon>
        <taxon>Burkholderiales</taxon>
        <taxon>Comamonadaceae</taxon>
        <taxon>Acidovorax</taxon>
    </lineage>
</organism>
<dbReference type="EMBL" id="VJWE01000017">
    <property type="protein sequence ID" value="TWG33626.1"/>
    <property type="molecule type" value="Genomic_DNA"/>
</dbReference>
<dbReference type="AlphaFoldDB" id="A0A561XC12"/>
<accession>A0A561XC12</accession>
<evidence type="ECO:0000313" key="3">
    <source>
        <dbReference type="Proteomes" id="UP000321485"/>
    </source>
</evidence>
<evidence type="ECO:0000256" key="1">
    <source>
        <dbReference type="SAM" id="Phobius"/>
    </source>
</evidence>
<feature type="transmembrane region" description="Helical" evidence="1">
    <location>
        <begin position="35"/>
        <end position="58"/>
    </location>
</feature>
<gene>
    <name evidence="2" type="ORF">ATF69_3976</name>
</gene>
<protein>
    <submittedName>
        <fullName evidence="2">Uncharacterized protein</fullName>
    </submittedName>
</protein>
<keyword evidence="1" id="KW-1133">Transmembrane helix</keyword>
<reference evidence="2 3" key="1">
    <citation type="journal article" date="2015" name="Stand. Genomic Sci.">
        <title>Genomic Encyclopedia of Bacterial and Archaeal Type Strains, Phase III: the genomes of soil and plant-associated and newly described type strains.</title>
        <authorList>
            <person name="Whitman W.B."/>
            <person name="Woyke T."/>
            <person name="Klenk H.P."/>
            <person name="Zhou Y."/>
            <person name="Lilburn T.G."/>
            <person name="Beck B.J."/>
            <person name="De Vos P."/>
            <person name="Vandamme P."/>
            <person name="Eisen J.A."/>
            <person name="Garrity G."/>
            <person name="Hugenholtz P."/>
            <person name="Kyrpides N.C."/>
        </authorList>
    </citation>
    <scope>NUCLEOTIDE SEQUENCE [LARGE SCALE GENOMIC DNA]</scope>
    <source>
        <strain evidence="2 3">DSM 64</strain>
    </source>
</reference>
<dbReference type="RefSeq" id="WP_146872034.1">
    <property type="nucleotide sequence ID" value="NZ_VJWE01000017.1"/>
</dbReference>